<evidence type="ECO:0000259" key="6">
    <source>
        <dbReference type="PROSITE" id="PS51384"/>
    </source>
</evidence>
<comment type="caution">
    <text evidence="7">The sequence shown here is derived from an EMBL/GenBank/DDBJ whole genome shotgun (WGS) entry which is preliminary data.</text>
</comment>
<dbReference type="SUPFAM" id="SSF63380">
    <property type="entry name" value="Riboflavin synthase domain-like"/>
    <property type="match status" value="1"/>
</dbReference>
<feature type="domain" description="Flavodoxin-like" evidence="5">
    <location>
        <begin position="332"/>
        <end position="463"/>
    </location>
</feature>
<dbReference type="SUPFAM" id="SSF52343">
    <property type="entry name" value="Ferredoxin reductase-like, C-terminal NADP-linked domain"/>
    <property type="match status" value="1"/>
</dbReference>
<dbReference type="PROSITE" id="PS51384">
    <property type="entry name" value="FAD_FR"/>
    <property type="match status" value="1"/>
</dbReference>
<feature type="domain" description="FAD-binding FR-type" evidence="6">
    <location>
        <begin position="479"/>
        <end position="584"/>
    </location>
</feature>
<dbReference type="EC" id="1.6.2.4" evidence="3"/>
<proteinExistence type="predicted"/>
<dbReference type="InterPro" id="IPR017927">
    <property type="entry name" value="FAD-bd_FR_type"/>
</dbReference>
<feature type="transmembrane region" description="Helical" evidence="4">
    <location>
        <begin position="164"/>
        <end position="186"/>
    </location>
</feature>
<dbReference type="PANTHER" id="PTHR19384:SF17">
    <property type="entry name" value="NADPH--CYTOCHROME P450 REDUCTASE"/>
    <property type="match status" value="1"/>
</dbReference>
<dbReference type="PANTHER" id="PTHR19384">
    <property type="entry name" value="NITRIC OXIDE SYNTHASE-RELATED"/>
    <property type="match status" value="1"/>
</dbReference>
<dbReference type="Proteomes" id="UP001595596">
    <property type="component" value="Unassembled WGS sequence"/>
</dbReference>
<keyword evidence="8" id="KW-1185">Reference proteome</keyword>
<evidence type="ECO:0000313" key="8">
    <source>
        <dbReference type="Proteomes" id="UP001595596"/>
    </source>
</evidence>
<evidence type="ECO:0000313" key="7">
    <source>
        <dbReference type="EMBL" id="MFC3570153.1"/>
    </source>
</evidence>
<keyword evidence="4" id="KW-1133">Transmembrane helix</keyword>
<sequence>MMRRLHSVAGLVFGLVLALLAGTGAILSLDPALERLDARPGGGTVAALAAAVAANHPDVERLERRANGVFVASFATPEGYETVSVDPATGADLKPWAASATLRWIRGLHRSLLLGDAGRAVAGLGAGAMAVLGLSGLALLAAMLGGWRRLGRRVCAGPAGRWHALLGGAALDGLTVSALTGIWMSLASFGLIQDGSAAEPAFPEVAAGAAPAPVGTLAALRLLPVGQLRRLTWPAAGDPADVFGLQTATGAGYVDQATGALLNWQDHAAAARLWEWAYALHTGQGLWWLGLLLGASALAVPVLAGTGGWIWWKRRAARPRIAGTAAMARAGIVILVGSQDGTTWGFAATLARALLAQGQPVHLGAMNRAGPMPAARALILLTSTHGDGDPPASAARFLDRLDSMTPVPVAVLGFGDRSFPAFCGFAETVSARLARAGWPALLPLARIDRQSSRDFARWGEDLGRALDLPLALRHRSATPRSVPLQLAARQDFGADIGAPSAVLRFAAPDGAALPRFRAGDLLGVMAPGAEAPRFYSLASGRRDGFAEIAVRRMPGGLCSGYLHGLQPGDRVQAFVRANPGFRAAGGSVPVILVAAGCGVGPMVGILRHLRPGRRSVLYFGIRDPGSDFLYRHETDAMLADGRLGRRVMAFSRGGTPRHVQDRLRENADELARQIQAGGQVLICGSTAMARGVAAAFAEILRPLDLTVAGLRAEGRYLEDVY</sequence>
<dbReference type="PROSITE" id="PS50902">
    <property type="entry name" value="FLAVODOXIN_LIKE"/>
    <property type="match status" value="1"/>
</dbReference>
<dbReference type="InterPro" id="IPR001433">
    <property type="entry name" value="OxRdtase_FAD/NAD-bd"/>
</dbReference>
<name>A0ABV7RZ62_9RHOB</name>
<keyword evidence="2" id="KW-0288">FMN</keyword>
<accession>A0ABV7RZ62</accession>
<dbReference type="Pfam" id="PF00175">
    <property type="entry name" value="NAD_binding_1"/>
    <property type="match status" value="1"/>
</dbReference>
<dbReference type="CDD" id="cd06201">
    <property type="entry name" value="SiR_like2"/>
    <property type="match status" value="1"/>
</dbReference>
<dbReference type="RefSeq" id="WP_379030775.1">
    <property type="nucleotide sequence ID" value="NZ_JBHRXE010000033.1"/>
</dbReference>
<reference evidence="8" key="1">
    <citation type="journal article" date="2019" name="Int. J. Syst. Evol. Microbiol.">
        <title>The Global Catalogue of Microorganisms (GCM) 10K type strain sequencing project: providing services to taxonomists for standard genome sequencing and annotation.</title>
        <authorList>
            <consortium name="The Broad Institute Genomics Platform"/>
            <consortium name="The Broad Institute Genome Sequencing Center for Infectious Disease"/>
            <person name="Wu L."/>
            <person name="Ma J."/>
        </authorList>
    </citation>
    <scope>NUCLEOTIDE SEQUENCE [LARGE SCALE GENOMIC DNA]</scope>
    <source>
        <strain evidence="8">VKM B-3226</strain>
    </source>
</reference>
<organism evidence="7 8">
    <name type="scientific">Paracoccus simplex</name>
    <dbReference type="NCBI Taxonomy" id="2086346"/>
    <lineage>
        <taxon>Bacteria</taxon>
        <taxon>Pseudomonadati</taxon>
        <taxon>Pseudomonadota</taxon>
        <taxon>Alphaproteobacteria</taxon>
        <taxon>Rhodobacterales</taxon>
        <taxon>Paracoccaceae</taxon>
        <taxon>Paracoccus</taxon>
    </lineage>
</organism>
<feature type="transmembrane region" description="Helical" evidence="4">
    <location>
        <begin position="286"/>
        <end position="312"/>
    </location>
</feature>
<dbReference type="InterPro" id="IPR001709">
    <property type="entry name" value="Flavoprot_Pyr_Nucl_cyt_Rdtase"/>
</dbReference>
<protein>
    <recommendedName>
        <fullName evidence="3">NADPH--hemoprotein reductase</fullName>
        <ecNumber evidence="3">1.6.2.4</ecNumber>
    </recommendedName>
</protein>
<dbReference type="Gene3D" id="3.40.50.80">
    <property type="entry name" value="Nucleotide-binding domain of ferredoxin-NADP reductase (FNR) module"/>
    <property type="match status" value="1"/>
</dbReference>
<evidence type="ECO:0000256" key="2">
    <source>
        <dbReference type="ARBA" id="ARBA00022643"/>
    </source>
</evidence>
<dbReference type="Gene3D" id="3.40.50.360">
    <property type="match status" value="1"/>
</dbReference>
<keyword evidence="1" id="KW-0285">Flavoprotein</keyword>
<dbReference type="InterPro" id="IPR039261">
    <property type="entry name" value="FNR_nucleotide-bd"/>
</dbReference>
<gene>
    <name evidence="7" type="ORF">ACFOMP_11885</name>
</gene>
<dbReference type="SUPFAM" id="SSF52218">
    <property type="entry name" value="Flavoproteins"/>
    <property type="match status" value="1"/>
</dbReference>
<dbReference type="InterPro" id="IPR005625">
    <property type="entry name" value="PepSY-ass_TM"/>
</dbReference>
<evidence type="ECO:0000256" key="3">
    <source>
        <dbReference type="ARBA" id="ARBA00023797"/>
    </source>
</evidence>
<dbReference type="InterPro" id="IPR017938">
    <property type="entry name" value="Riboflavin_synthase-like_b-brl"/>
</dbReference>
<evidence type="ECO:0000259" key="5">
    <source>
        <dbReference type="PROSITE" id="PS50902"/>
    </source>
</evidence>
<evidence type="ECO:0000256" key="4">
    <source>
        <dbReference type="SAM" id="Phobius"/>
    </source>
</evidence>
<dbReference type="Gene3D" id="2.40.30.10">
    <property type="entry name" value="Translation factors"/>
    <property type="match status" value="1"/>
</dbReference>
<dbReference type="Pfam" id="PF03929">
    <property type="entry name" value="PepSY_TM"/>
    <property type="match status" value="1"/>
</dbReference>
<keyword evidence="4" id="KW-0472">Membrane</keyword>
<dbReference type="InterPro" id="IPR008254">
    <property type="entry name" value="Flavodoxin/NO_synth"/>
</dbReference>
<dbReference type="PRINTS" id="PR00371">
    <property type="entry name" value="FPNCR"/>
</dbReference>
<feature type="transmembrane region" description="Helical" evidence="4">
    <location>
        <begin position="120"/>
        <end position="144"/>
    </location>
</feature>
<evidence type="ECO:0000256" key="1">
    <source>
        <dbReference type="ARBA" id="ARBA00022630"/>
    </source>
</evidence>
<keyword evidence="4" id="KW-0812">Transmembrane</keyword>
<dbReference type="EMBL" id="JBHRXE010000033">
    <property type="protein sequence ID" value="MFC3570153.1"/>
    <property type="molecule type" value="Genomic_DNA"/>
</dbReference>
<dbReference type="Pfam" id="PF00258">
    <property type="entry name" value="Flavodoxin_1"/>
    <property type="match status" value="1"/>
</dbReference>
<dbReference type="InterPro" id="IPR029039">
    <property type="entry name" value="Flavoprotein-like_sf"/>
</dbReference>